<protein>
    <submittedName>
        <fullName evidence="2">Gag-pol polyprotein</fullName>
    </submittedName>
</protein>
<dbReference type="WBParaSite" id="SMUV_0001062901-mRNA-1">
    <property type="protein sequence ID" value="SMUV_0001062901-mRNA-1"/>
    <property type="gene ID" value="SMUV_0001062901"/>
</dbReference>
<accession>A0A0N5B038</accession>
<evidence type="ECO:0000313" key="1">
    <source>
        <dbReference type="Proteomes" id="UP000046393"/>
    </source>
</evidence>
<organism evidence="1 2">
    <name type="scientific">Syphacia muris</name>
    <dbReference type="NCBI Taxonomy" id="451379"/>
    <lineage>
        <taxon>Eukaryota</taxon>
        <taxon>Metazoa</taxon>
        <taxon>Ecdysozoa</taxon>
        <taxon>Nematoda</taxon>
        <taxon>Chromadorea</taxon>
        <taxon>Rhabditida</taxon>
        <taxon>Spirurina</taxon>
        <taxon>Oxyuridomorpha</taxon>
        <taxon>Oxyuroidea</taxon>
        <taxon>Oxyuridae</taxon>
        <taxon>Syphacia</taxon>
    </lineage>
</organism>
<proteinExistence type="predicted"/>
<dbReference type="AlphaFoldDB" id="A0A0N5B038"/>
<evidence type="ECO:0000313" key="2">
    <source>
        <dbReference type="WBParaSite" id="SMUV_0001062901-mRNA-1"/>
    </source>
</evidence>
<sequence length="78" mass="9131">MMQRAGNNSSTWPKEVEESMAGEACEQCLSKADFRFKFQNYERFYGGQIFITVMGILSDSTDDCAEERNYKKDLRIWK</sequence>
<reference evidence="2" key="1">
    <citation type="submission" date="2017-02" db="UniProtKB">
        <authorList>
            <consortium name="WormBaseParasite"/>
        </authorList>
    </citation>
    <scope>IDENTIFICATION</scope>
</reference>
<name>A0A0N5B038_9BILA</name>
<dbReference type="Proteomes" id="UP000046393">
    <property type="component" value="Unplaced"/>
</dbReference>
<keyword evidence="1" id="KW-1185">Reference proteome</keyword>